<feature type="compositionally biased region" description="Low complexity" evidence="1">
    <location>
        <begin position="685"/>
        <end position="701"/>
    </location>
</feature>
<sequence>MTRKADSSPPQPEQTKVNKHRKTRLRWRVARAAAAVLAFFLTSAFIGFLWLQHTLQSQLQAAGIQHLTWSVREFSQNTLRLQDVAFQVTIQDSSQYTLPAQAMAVNLNSREISLQYRWQGRPWLSAPLLHEVVVVNPQIHLPVSPFELITSQPSFTASDDHDASAFSELAGNLAAITDVDAWQHWLMNPGSTAPMNHASVKEMLAQLPYVDANWRFQLDHFQLTFPCQAEQTAARTPTFCHFVLNGVLNVVQNSQLQQADTQSFDARVQLQPYTSSNTNSLALVSHGPLLDVKLTTSPEQDFALDMLWQQPQLLSKPLQLRLTPTAIDLDLAFVHELKPWQQKRTPIHQVTKDWHLGHFTTFALFQEPSARANEPSALAKKPTESTASWQQQLTQLPTWLTNTTVDVALTARIPWLNPNAVPELNLVSSLRQQITESTETLIQINWRAPSAITQTNRHNATDGDESSALASLHPHLQPNWQPYLQQQYKLQLRASADDVNSALDLPIQVSSPINIDMLARSESVLWQKSWRSLTEQLVQSPSIQINELITRALDEANLSVALNIHPFEFAAEMMSNASLSSVSEWSMSLAQLWAIAQGQETAMPLQFTQPLQVGVAADKVSLDNETYAEHVEMTAVFDQLTVQTDQLLNSLFHGQLNITSANLEHPALLPQAWQLELDIARPALQSQHQSTQHSQLHSRQQGEQHTSVKGLAETQTGFGVEFESSFDLAALISSQSDLTVDWRLQDIFLIAGNPLTAILRDWPELMTLERGRLQASGQAQLPIRETDNTSIAGNRLQIAATVNLADIVGIYDTAAFRGLNTALQVNLNGDNLSVSTDSLRLLSLQQGFNIGPIEASFDYQAQLEAPTTGLLTLHDNQIHLFDGIVRLANQTYDLNETALVLPVELHAVNLATLLTQYPVSDFNGSGLLSGVVPVRWSERGFSVANGVINALPPGGALRYQSEQFTGFAATNRSMQTLLGILEDFHYDLLSGTVSYDEDGTLELQMSLRGQNPSVEGGRPVHLNVVLQENLPALITSMQLTNQVNQIIEERLQRRLLRQK</sequence>
<keyword evidence="4" id="KW-1185">Reference proteome</keyword>
<keyword evidence="2" id="KW-0812">Transmembrane</keyword>
<organism evidence="3 4">
    <name type="scientific">Aliidiomarina haloalkalitolerans</name>
    <dbReference type="NCBI Taxonomy" id="859059"/>
    <lineage>
        <taxon>Bacteria</taxon>
        <taxon>Pseudomonadati</taxon>
        <taxon>Pseudomonadota</taxon>
        <taxon>Gammaproteobacteria</taxon>
        <taxon>Alteromonadales</taxon>
        <taxon>Idiomarinaceae</taxon>
        <taxon>Aliidiomarina</taxon>
    </lineage>
</organism>
<gene>
    <name evidence="3" type="ORF">CWE06_01150</name>
</gene>
<dbReference type="OrthoDB" id="9759996at2"/>
<evidence type="ECO:0000313" key="4">
    <source>
        <dbReference type="Proteomes" id="UP000288212"/>
    </source>
</evidence>
<accession>A0A432VY47</accession>
<keyword evidence="2" id="KW-1133">Transmembrane helix</keyword>
<proteinExistence type="predicted"/>
<evidence type="ECO:0000256" key="2">
    <source>
        <dbReference type="SAM" id="Phobius"/>
    </source>
</evidence>
<evidence type="ECO:0000256" key="1">
    <source>
        <dbReference type="SAM" id="MobiDB-lite"/>
    </source>
</evidence>
<name>A0A432VY47_9GAMM</name>
<dbReference type="Pfam" id="PF11739">
    <property type="entry name" value="YdbH-like"/>
    <property type="match status" value="1"/>
</dbReference>
<reference evidence="3 4" key="1">
    <citation type="journal article" date="2011" name="Front. Microbiol.">
        <title>Genomic signatures of strain selection and enhancement in Bacillus atrophaeus var. globigii, a historical biowarfare simulant.</title>
        <authorList>
            <person name="Gibbons H.S."/>
            <person name="Broomall S.M."/>
            <person name="McNew L.A."/>
            <person name="Daligault H."/>
            <person name="Chapman C."/>
            <person name="Bruce D."/>
            <person name="Karavis M."/>
            <person name="Krepps M."/>
            <person name="McGregor P.A."/>
            <person name="Hong C."/>
            <person name="Park K.H."/>
            <person name="Akmal A."/>
            <person name="Feldman A."/>
            <person name="Lin J.S."/>
            <person name="Chang W.E."/>
            <person name="Higgs B.W."/>
            <person name="Demirev P."/>
            <person name="Lindquist J."/>
            <person name="Liem A."/>
            <person name="Fochler E."/>
            <person name="Read T.D."/>
            <person name="Tapia R."/>
            <person name="Johnson S."/>
            <person name="Bishop-Lilly K.A."/>
            <person name="Detter C."/>
            <person name="Han C."/>
            <person name="Sozhamannan S."/>
            <person name="Rosenzweig C.N."/>
            <person name="Skowronski E.W."/>
        </authorList>
    </citation>
    <scope>NUCLEOTIDE SEQUENCE [LARGE SCALE GENOMIC DNA]</scope>
    <source>
        <strain evidence="3 4">AK5</strain>
    </source>
</reference>
<feature type="region of interest" description="Disordered" evidence="1">
    <location>
        <begin position="1"/>
        <end position="21"/>
    </location>
</feature>
<keyword evidence="2" id="KW-0472">Membrane</keyword>
<dbReference type="AlphaFoldDB" id="A0A432VY47"/>
<dbReference type="EMBL" id="PIPI01000001">
    <property type="protein sequence ID" value="RUO21495.1"/>
    <property type="molecule type" value="Genomic_DNA"/>
</dbReference>
<feature type="transmembrane region" description="Helical" evidence="2">
    <location>
        <begin position="29"/>
        <end position="51"/>
    </location>
</feature>
<dbReference type="Proteomes" id="UP000288212">
    <property type="component" value="Unassembled WGS sequence"/>
</dbReference>
<feature type="region of interest" description="Disordered" evidence="1">
    <location>
        <begin position="684"/>
        <end position="709"/>
    </location>
</feature>
<dbReference type="InterPro" id="IPR021730">
    <property type="entry name" value="YdbH"/>
</dbReference>
<protein>
    <submittedName>
        <fullName evidence="3">Uncharacterized protein</fullName>
    </submittedName>
</protein>
<dbReference type="RefSeq" id="WP_126790474.1">
    <property type="nucleotide sequence ID" value="NZ_PIPI01000001.1"/>
</dbReference>
<comment type="caution">
    <text evidence="3">The sequence shown here is derived from an EMBL/GenBank/DDBJ whole genome shotgun (WGS) entry which is preliminary data.</text>
</comment>
<evidence type="ECO:0000313" key="3">
    <source>
        <dbReference type="EMBL" id="RUO21495.1"/>
    </source>
</evidence>